<protein>
    <submittedName>
        <fullName evidence="2">Uncharacterized protein</fullName>
    </submittedName>
</protein>
<dbReference type="GO" id="GO:0055085">
    <property type="term" value="P:transmembrane transport"/>
    <property type="evidence" value="ECO:0007669"/>
    <property type="project" value="InterPro"/>
</dbReference>
<organism evidence="2 3">
    <name type="scientific">Protopolystoma xenopodis</name>
    <dbReference type="NCBI Taxonomy" id="117903"/>
    <lineage>
        <taxon>Eukaryota</taxon>
        <taxon>Metazoa</taxon>
        <taxon>Spiralia</taxon>
        <taxon>Lophotrochozoa</taxon>
        <taxon>Platyhelminthes</taxon>
        <taxon>Monogenea</taxon>
        <taxon>Polyopisthocotylea</taxon>
        <taxon>Polystomatidea</taxon>
        <taxon>Polystomatidae</taxon>
        <taxon>Protopolystoma</taxon>
    </lineage>
</organism>
<dbReference type="GO" id="GO:0016020">
    <property type="term" value="C:membrane"/>
    <property type="evidence" value="ECO:0007669"/>
    <property type="project" value="InterPro"/>
</dbReference>
<dbReference type="PANTHER" id="PTHR11814">
    <property type="entry name" value="SULFATE TRANSPORTER"/>
    <property type="match status" value="1"/>
</dbReference>
<keyword evidence="1" id="KW-0812">Transmembrane</keyword>
<feature type="transmembrane region" description="Helical" evidence="1">
    <location>
        <begin position="42"/>
        <end position="70"/>
    </location>
</feature>
<dbReference type="AlphaFoldDB" id="A0A448WUN1"/>
<keyword evidence="1" id="KW-0472">Membrane</keyword>
<accession>A0A448WUN1</accession>
<sequence length="150" mass="17139">MFLLLLYQCLLSTILVVALKSTLLEAKKLPGLFRLSPYDGAIWLVVFLSTLCIDVPIGLTCGLAFAWFTALLRVQKAHLQLLGMLPTLTDVYVDLDRYPEVRLYSLLKSPIVRSFLFHYSLYPVFLSYVYFLHFLLNRSQLHSAHIVSSP</sequence>
<dbReference type="OrthoDB" id="288203at2759"/>
<feature type="transmembrane region" description="Helical" evidence="1">
    <location>
        <begin position="115"/>
        <end position="136"/>
    </location>
</feature>
<dbReference type="Proteomes" id="UP000784294">
    <property type="component" value="Unassembled WGS sequence"/>
</dbReference>
<keyword evidence="3" id="KW-1185">Reference proteome</keyword>
<evidence type="ECO:0000313" key="3">
    <source>
        <dbReference type="Proteomes" id="UP000784294"/>
    </source>
</evidence>
<dbReference type="InterPro" id="IPR001902">
    <property type="entry name" value="SLC26A/SulP_fam"/>
</dbReference>
<proteinExistence type="predicted"/>
<evidence type="ECO:0000256" key="1">
    <source>
        <dbReference type="SAM" id="Phobius"/>
    </source>
</evidence>
<gene>
    <name evidence="2" type="ORF">PXEA_LOCUS13998</name>
</gene>
<comment type="caution">
    <text evidence="2">The sequence shown here is derived from an EMBL/GenBank/DDBJ whole genome shotgun (WGS) entry which is preliminary data.</text>
</comment>
<dbReference type="EMBL" id="CAAALY010047014">
    <property type="protein sequence ID" value="VEL20558.1"/>
    <property type="molecule type" value="Genomic_DNA"/>
</dbReference>
<keyword evidence="1" id="KW-1133">Transmembrane helix</keyword>
<evidence type="ECO:0000313" key="2">
    <source>
        <dbReference type="EMBL" id="VEL20558.1"/>
    </source>
</evidence>
<reference evidence="2" key="1">
    <citation type="submission" date="2018-11" db="EMBL/GenBank/DDBJ databases">
        <authorList>
            <consortium name="Pathogen Informatics"/>
        </authorList>
    </citation>
    <scope>NUCLEOTIDE SEQUENCE</scope>
</reference>
<name>A0A448WUN1_9PLAT</name>